<evidence type="ECO:0000256" key="2">
    <source>
        <dbReference type="RuleBase" id="RU003616"/>
    </source>
</evidence>
<name>A0A813YNT6_9BILA</name>
<dbReference type="Proteomes" id="UP000663879">
    <property type="component" value="Unassembled WGS sequence"/>
</dbReference>
<dbReference type="GO" id="GO:0051082">
    <property type="term" value="F:unfolded protein binding"/>
    <property type="evidence" value="ECO:0007669"/>
    <property type="project" value="TreeGrafter"/>
</dbReference>
<proteinExistence type="inferred from homology"/>
<dbReference type="OrthoDB" id="10060792at2759"/>
<evidence type="ECO:0000256" key="1">
    <source>
        <dbReference type="PROSITE-ProRule" id="PRU00285"/>
    </source>
</evidence>
<accession>A0A813YNT6</accession>
<dbReference type="GO" id="GO:0009408">
    <property type="term" value="P:response to heat"/>
    <property type="evidence" value="ECO:0007669"/>
    <property type="project" value="TreeGrafter"/>
</dbReference>
<evidence type="ECO:0000313" key="6">
    <source>
        <dbReference type="Proteomes" id="UP000663879"/>
    </source>
</evidence>
<dbReference type="Pfam" id="PF00011">
    <property type="entry name" value="HSP20"/>
    <property type="match status" value="3"/>
</dbReference>
<feature type="compositionally biased region" description="Low complexity" evidence="3">
    <location>
        <begin position="208"/>
        <end position="217"/>
    </location>
</feature>
<dbReference type="GO" id="GO:0042026">
    <property type="term" value="P:protein refolding"/>
    <property type="evidence" value="ECO:0007669"/>
    <property type="project" value="TreeGrafter"/>
</dbReference>
<evidence type="ECO:0000256" key="3">
    <source>
        <dbReference type="SAM" id="MobiDB-lite"/>
    </source>
</evidence>
<gene>
    <name evidence="5" type="ORF">OXX778_LOCUS10709</name>
</gene>
<dbReference type="InterPro" id="IPR008978">
    <property type="entry name" value="HSP20-like_chaperone"/>
</dbReference>
<evidence type="ECO:0000259" key="4">
    <source>
        <dbReference type="PROSITE" id="PS01031"/>
    </source>
</evidence>
<protein>
    <recommendedName>
        <fullName evidence="4">SHSP domain-containing protein</fullName>
    </recommendedName>
</protein>
<feature type="domain" description="SHSP" evidence="4">
    <location>
        <begin position="233"/>
        <end position="342"/>
    </location>
</feature>
<feature type="domain" description="SHSP" evidence="4">
    <location>
        <begin position="101"/>
        <end position="209"/>
    </location>
</feature>
<feature type="region of interest" description="Disordered" evidence="3">
    <location>
        <begin position="204"/>
        <end position="223"/>
    </location>
</feature>
<dbReference type="SUPFAM" id="SSF49764">
    <property type="entry name" value="HSP20-like chaperones"/>
    <property type="match status" value="3"/>
</dbReference>
<dbReference type="GO" id="GO:0005737">
    <property type="term" value="C:cytoplasm"/>
    <property type="evidence" value="ECO:0007669"/>
    <property type="project" value="TreeGrafter"/>
</dbReference>
<keyword evidence="6" id="KW-1185">Reference proteome</keyword>
<dbReference type="EMBL" id="CAJNOC010001730">
    <property type="protein sequence ID" value="CAF0886954.1"/>
    <property type="molecule type" value="Genomic_DNA"/>
</dbReference>
<evidence type="ECO:0000313" key="5">
    <source>
        <dbReference type="EMBL" id="CAF0886954.1"/>
    </source>
</evidence>
<dbReference type="Gene3D" id="2.60.40.790">
    <property type="match status" value="3"/>
</dbReference>
<dbReference type="InterPro" id="IPR001436">
    <property type="entry name" value="Alpha-crystallin/sHSP_animal"/>
</dbReference>
<sequence>MENRRVPINVSVSPSEYSGRSIRLGNSDIREKMQQRMREFEDESRRWREQFMSQSQMGPSLLDRPRMFLNYPEFPELTSNFTPMSSRFNNSLFPSSTPSLTLSQNTQKSFIEEDDNGNKKYKITFDVGDFKPNEIQVRTEGRSLVVKGDREVVAGSSSETKQFNRELTLPDFVEPTSVQSFLSDGVLTVEAPVQMDRLGYSNNQAITSSSSSMSRQSPFRDTHSPSRVILSARNQNQSNQSSTVVQSTQPVTYKFNMSEFRPEDIAITVTDTILKVHALREENDSRGAGKTYREFKREIGLPFGADVKKLKNSLQSDGTLLIEIPVNGNETLKPPLSPTGLDKQFSNFSLSENVAKNSALSSVNNNNNTGVIETSNDGKDLRLTFDLNGYKPEDLSIKVIDGNTLRVHAVHIDNTKGNQIHREYTRQYQLPDWVQPEFLRARMSDNGTLTVEIPVPQSQPSKYESFINIQK</sequence>
<dbReference type="PANTHER" id="PTHR45640:SF26">
    <property type="entry name" value="RE23625P"/>
    <property type="match status" value="1"/>
</dbReference>
<comment type="caution">
    <text evidence="5">The sequence shown here is derived from an EMBL/GenBank/DDBJ whole genome shotgun (WGS) entry which is preliminary data.</text>
</comment>
<reference evidence="5" key="1">
    <citation type="submission" date="2021-02" db="EMBL/GenBank/DDBJ databases">
        <authorList>
            <person name="Nowell W R."/>
        </authorList>
    </citation>
    <scope>NUCLEOTIDE SEQUENCE</scope>
    <source>
        <strain evidence="5">Ploen Becks lab</strain>
    </source>
</reference>
<dbReference type="AlphaFoldDB" id="A0A813YNT6"/>
<dbReference type="GO" id="GO:0005634">
    <property type="term" value="C:nucleus"/>
    <property type="evidence" value="ECO:0007669"/>
    <property type="project" value="TreeGrafter"/>
</dbReference>
<feature type="domain" description="SHSP" evidence="4">
    <location>
        <begin position="362"/>
        <end position="470"/>
    </location>
</feature>
<dbReference type="CDD" id="cd06526">
    <property type="entry name" value="metazoan_ACD"/>
    <property type="match status" value="3"/>
</dbReference>
<comment type="similarity">
    <text evidence="1 2">Belongs to the small heat shock protein (HSP20) family.</text>
</comment>
<dbReference type="InterPro" id="IPR002068">
    <property type="entry name" value="A-crystallin/Hsp20_dom"/>
</dbReference>
<dbReference type="PANTHER" id="PTHR45640">
    <property type="entry name" value="HEAT SHOCK PROTEIN HSP-12.2-RELATED"/>
    <property type="match status" value="1"/>
</dbReference>
<dbReference type="PROSITE" id="PS01031">
    <property type="entry name" value="SHSP"/>
    <property type="match status" value="3"/>
</dbReference>
<organism evidence="5 6">
    <name type="scientific">Brachionus calyciflorus</name>
    <dbReference type="NCBI Taxonomy" id="104777"/>
    <lineage>
        <taxon>Eukaryota</taxon>
        <taxon>Metazoa</taxon>
        <taxon>Spiralia</taxon>
        <taxon>Gnathifera</taxon>
        <taxon>Rotifera</taxon>
        <taxon>Eurotatoria</taxon>
        <taxon>Monogononta</taxon>
        <taxon>Pseudotrocha</taxon>
        <taxon>Ploima</taxon>
        <taxon>Brachionidae</taxon>
        <taxon>Brachionus</taxon>
    </lineage>
</organism>